<evidence type="ECO:0000313" key="4">
    <source>
        <dbReference type="EMBL" id="SHM57996.1"/>
    </source>
</evidence>
<feature type="chain" id="PRO_5012884355" evidence="2">
    <location>
        <begin position="23"/>
        <end position="245"/>
    </location>
</feature>
<reference evidence="5" key="1">
    <citation type="submission" date="2016-11" db="EMBL/GenBank/DDBJ databases">
        <authorList>
            <person name="Varghese N."/>
            <person name="Submissions S."/>
        </authorList>
    </citation>
    <scope>NUCLEOTIDE SEQUENCE [LARGE SCALE GENOMIC DNA]</scope>
    <source>
        <strain evidence="5">DSM 1811</strain>
    </source>
</reference>
<name>A0A1M7JY95_9FLAO</name>
<dbReference type="AlphaFoldDB" id="A0A1M7JY95"/>
<keyword evidence="2" id="KW-0732">Signal</keyword>
<gene>
    <name evidence="4" type="ORF">SAMN05444366_3558</name>
</gene>
<accession>A0A1M7JY95</accession>
<evidence type="ECO:0000259" key="3">
    <source>
        <dbReference type="Pfam" id="PF10988"/>
    </source>
</evidence>
<feature type="region of interest" description="Disordered" evidence="1">
    <location>
        <begin position="220"/>
        <end position="245"/>
    </location>
</feature>
<dbReference type="RefSeq" id="WP_072974548.1">
    <property type="nucleotide sequence ID" value="NZ_FRBY01000005.1"/>
</dbReference>
<dbReference type="Proteomes" id="UP000184121">
    <property type="component" value="Unassembled WGS sequence"/>
</dbReference>
<keyword evidence="5" id="KW-1185">Reference proteome</keyword>
<dbReference type="InterPro" id="IPR021255">
    <property type="entry name" value="DUF2807"/>
</dbReference>
<dbReference type="EMBL" id="FRBY01000005">
    <property type="protein sequence ID" value="SHM57996.1"/>
    <property type="molecule type" value="Genomic_DNA"/>
</dbReference>
<organism evidence="4 5">
    <name type="scientific">Flavobacterium saccharophilum</name>
    <dbReference type="NCBI Taxonomy" id="29534"/>
    <lineage>
        <taxon>Bacteria</taxon>
        <taxon>Pseudomonadati</taxon>
        <taxon>Bacteroidota</taxon>
        <taxon>Flavobacteriia</taxon>
        <taxon>Flavobacteriales</taxon>
        <taxon>Flavobacteriaceae</taxon>
        <taxon>Flavobacterium</taxon>
    </lineage>
</organism>
<feature type="signal peptide" evidence="2">
    <location>
        <begin position="1"/>
        <end position="22"/>
    </location>
</feature>
<evidence type="ECO:0000256" key="1">
    <source>
        <dbReference type="SAM" id="MobiDB-lite"/>
    </source>
</evidence>
<dbReference type="Pfam" id="PF10988">
    <property type="entry name" value="DUF2807"/>
    <property type="match status" value="1"/>
</dbReference>
<evidence type="ECO:0000313" key="5">
    <source>
        <dbReference type="Proteomes" id="UP000184121"/>
    </source>
</evidence>
<dbReference type="PROSITE" id="PS51257">
    <property type="entry name" value="PROKAR_LIPOPROTEIN"/>
    <property type="match status" value="1"/>
</dbReference>
<proteinExistence type="predicted"/>
<feature type="compositionally biased region" description="Polar residues" evidence="1">
    <location>
        <begin position="234"/>
        <end position="245"/>
    </location>
</feature>
<dbReference type="STRING" id="29534.SAMN05444366_3558"/>
<dbReference type="Gene3D" id="2.160.20.120">
    <property type="match status" value="1"/>
</dbReference>
<evidence type="ECO:0000256" key="2">
    <source>
        <dbReference type="SAM" id="SignalP"/>
    </source>
</evidence>
<dbReference type="OrthoDB" id="1422484at2"/>
<protein>
    <submittedName>
        <fullName evidence="4">Putative auto-transporter adhesin, head GIN domain</fullName>
    </submittedName>
</protein>
<sequence>MIKIIIHITKFIIATVTALLFASCNFTNMKSIEGSGNVTTEKRIVQGDFKNVSVSNAIDVVIEQSDKTEIIVEADDNLQKEIKTTVENGTLVISCEFTSFHNVTKKKVIVKMPVIDALEASSASTITSTNVIHSTNIKLDASSAATMNVNIESDEISLDTDSAGSITIEGKALKVKSSASSAANIEAEKLLANEIEADADSGASINISPIVSLKANANSGGSINYKGSPKSIEKTSNSGGSINQG</sequence>
<feature type="domain" description="Putative auto-transporter adhesin head GIN" evidence="3">
    <location>
        <begin position="48"/>
        <end position="229"/>
    </location>
</feature>